<dbReference type="Proteomes" id="UP001595829">
    <property type="component" value="Unassembled WGS sequence"/>
</dbReference>
<dbReference type="EMBL" id="JBHSJD010000005">
    <property type="protein sequence ID" value="MFC5021974.1"/>
    <property type="molecule type" value="Genomic_DNA"/>
</dbReference>
<feature type="transmembrane region" description="Helical" evidence="1">
    <location>
        <begin position="103"/>
        <end position="121"/>
    </location>
</feature>
<evidence type="ECO:0000313" key="3">
    <source>
        <dbReference type="Proteomes" id="UP001595829"/>
    </source>
</evidence>
<keyword evidence="1" id="KW-0472">Membrane</keyword>
<comment type="caution">
    <text evidence="2">The sequence shown here is derived from an EMBL/GenBank/DDBJ whole genome shotgun (WGS) entry which is preliminary data.</text>
</comment>
<keyword evidence="1" id="KW-1133">Transmembrane helix</keyword>
<keyword evidence="3" id="KW-1185">Reference proteome</keyword>
<keyword evidence="1" id="KW-0812">Transmembrane</keyword>
<evidence type="ECO:0000256" key="1">
    <source>
        <dbReference type="SAM" id="Phobius"/>
    </source>
</evidence>
<proteinExistence type="predicted"/>
<feature type="transmembrane region" description="Helical" evidence="1">
    <location>
        <begin position="7"/>
        <end position="28"/>
    </location>
</feature>
<gene>
    <name evidence="2" type="ORF">ACFPM3_07475</name>
</gene>
<protein>
    <submittedName>
        <fullName evidence="2">Uncharacterized protein</fullName>
    </submittedName>
</protein>
<accession>A0ABV9XBZ3</accession>
<sequence length="130" mass="13747">MAHGRAARAVVVAVYCAGLAVGTVTHVSDVVLHGPLPHAAFAPWWVDLYWTSLAVLDPLALVLLVRGRRAGVDLLCAVMATDLAANAYAVLVLKGEAAGDFPGLQRLALFGLFVAVTAPWLRRRPERAPG</sequence>
<evidence type="ECO:0000313" key="2">
    <source>
        <dbReference type="EMBL" id="MFC5021974.1"/>
    </source>
</evidence>
<reference evidence="3" key="1">
    <citation type="journal article" date="2019" name="Int. J. Syst. Evol. Microbiol.">
        <title>The Global Catalogue of Microorganisms (GCM) 10K type strain sequencing project: providing services to taxonomists for standard genome sequencing and annotation.</title>
        <authorList>
            <consortium name="The Broad Institute Genomics Platform"/>
            <consortium name="The Broad Institute Genome Sequencing Center for Infectious Disease"/>
            <person name="Wu L."/>
            <person name="Ma J."/>
        </authorList>
    </citation>
    <scope>NUCLEOTIDE SEQUENCE [LARGE SCALE GENOMIC DNA]</scope>
    <source>
        <strain evidence="3">CGMCC 4.1648</strain>
    </source>
</reference>
<dbReference type="RefSeq" id="WP_345687450.1">
    <property type="nucleotide sequence ID" value="NZ_BAABIT010000001.1"/>
</dbReference>
<name>A0ABV9XBZ3_9ACTN</name>
<feature type="transmembrane region" description="Helical" evidence="1">
    <location>
        <begin position="72"/>
        <end position="91"/>
    </location>
</feature>
<feature type="transmembrane region" description="Helical" evidence="1">
    <location>
        <begin position="48"/>
        <end position="65"/>
    </location>
</feature>
<organism evidence="2 3">
    <name type="scientific">Streptomyces coeruleoprunus</name>
    <dbReference type="NCBI Taxonomy" id="285563"/>
    <lineage>
        <taxon>Bacteria</taxon>
        <taxon>Bacillati</taxon>
        <taxon>Actinomycetota</taxon>
        <taxon>Actinomycetes</taxon>
        <taxon>Kitasatosporales</taxon>
        <taxon>Streptomycetaceae</taxon>
        <taxon>Streptomyces</taxon>
    </lineage>
</organism>